<evidence type="ECO:0000256" key="3">
    <source>
        <dbReference type="ARBA" id="ARBA00005081"/>
    </source>
</evidence>
<comment type="pathway">
    <text evidence="3 7">Amino-sugar metabolism; N-acetylneuraminate degradation; D-fructose 6-phosphate from N-acetylneuraminate: step 3/5.</text>
</comment>
<dbReference type="InterPro" id="IPR011060">
    <property type="entry name" value="RibuloseP-bd_barrel"/>
</dbReference>
<dbReference type="GO" id="GO:0047465">
    <property type="term" value="F:N-acylglucosamine-6-phosphate 2-epimerase activity"/>
    <property type="evidence" value="ECO:0007669"/>
    <property type="project" value="UniProtKB-EC"/>
</dbReference>
<keyword evidence="5 7" id="KW-0413">Isomerase</keyword>
<organism evidence="8 9">
    <name type="scientific">Carboxydichorda subterranea</name>
    <dbReference type="NCBI Taxonomy" id="3109565"/>
    <lineage>
        <taxon>Bacteria</taxon>
        <taxon>Bacillati</taxon>
        <taxon>Bacillota</taxon>
        <taxon>Limnochordia</taxon>
        <taxon>Limnochordales</taxon>
        <taxon>Geochordaceae</taxon>
        <taxon>Carboxydichorda</taxon>
    </lineage>
</organism>
<reference evidence="8 9" key="1">
    <citation type="journal article" date="2024" name="Front. Microbiol.">
        <title>Novel thermophilic genera Geochorda gen. nov. and Carboxydochorda gen. nov. from the deep terrestrial subsurface reveal the ecophysiological diversity in the class Limnochordia.</title>
        <authorList>
            <person name="Karnachuk O.V."/>
            <person name="Lukina A.P."/>
            <person name="Avakyan M.R."/>
            <person name="Kadnikov V.V."/>
            <person name="Begmatov S."/>
            <person name="Beletsky A.V."/>
            <person name="Vlasova K.G."/>
            <person name="Novikov A.A."/>
            <person name="Shcherbakova V.A."/>
            <person name="Mardanov A.V."/>
            <person name="Ravin N.V."/>
        </authorList>
    </citation>
    <scope>NUCLEOTIDE SEQUENCE [LARGE SCALE GENOMIC DNA]</scope>
    <source>
        <strain evidence="8 9">L945</strain>
    </source>
</reference>
<dbReference type="HAMAP" id="MF_01235">
    <property type="entry name" value="ManNAc6P_epimer"/>
    <property type="match status" value="1"/>
</dbReference>
<evidence type="ECO:0000256" key="7">
    <source>
        <dbReference type="HAMAP-Rule" id="MF_01235"/>
    </source>
</evidence>
<sequence length="254" mass="27471">MDSQDMLQRLYGQLIVSCQARPDSPLHGWVFMAAMARAAEQAGAGGIRADGPEDIRAIRAVTTLPIVGIYKRRDLDPEVYITPRFEEARAVREAGADVIALDGTARPRPGGQTLPELIRRIHDELPGTLVMADISTLEEGLAAEAAGADIVCTTLSGYTPWSRRQEGPDLDLVSELVRAVRVPVIAEGRYWHPEEAAEALRRGAHSVVVGTAITNPRAIARRFVVAMQQAAKSLRESASDIQGGRHAFENCSTG</sequence>
<dbReference type="PANTHER" id="PTHR36204:SF1">
    <property type="entry name" value="N-ACETYLMANNOSAMINE-6-PHOSPHATE 2-EPIMERASE-RELATED"/>
    <property type="match status" value="1"/>
</dbReference>
<evidence type="ECO:0000256" key="1">
    <source>
        <dbReference type="ARBA" id="ARBA00000056"/>
    </source>
</evidence>
<evidence type="ECO:0000256" key="2">
    <source>
        <dbReference type="ARBA" id="ARBA00002147"/>
    </source>
</evidence>
<evidence type="ECO:0000256" key="4">
    <source>
        <dbReference type="ARBA" id="ARBA00007439"/>
    </source>
</evidence>
<evidence type="ECO:0000313" key="9">
    <source>
        <dbReference type="Proteomes" id="UP001332192"/>
    </source>
</evidence>
<keyword evidence="9" id="KW-1185">Reference proteome</keyword>
<comment type="similarity">
    <text evidence="4 7">Belongs to the NanE family.</text>
</comment>
<dbReference type="Pfam" id="PF04131">
    <property type="entry name" value="NanE"/>
    <property type="match status" value="1"/>
</dbReference>
<dbReference type="InterPro" id="IPR007260">
    <property type="entry name" value="NanE"/>
</dbReference>
<dbReference type="EC" id="5.1.3.9" evidence="7"/>
<evidence type="ECO:0000256" key="5">
    <source>
        <dbReference type="ARBA" id="ARBA00023235"/>
    </source>
</evidence>
<dbReference type="CDD" id="cd04729">
    <property type="entry name" value="NanE"/>
    <property type="match status" value="1"/>
</dbReference>
<comment type="catalytic activity">
    <reaction evidence="1 7">
        <text>an N-acyl-D-glucosamine 6-phosphate = an N-acyl-D-mannosamine 6-phosphate</text>
        <dbReference type="Rhea" id="RHEA:23932"/>
        <dbReference type="ChEBI" id="CHEBI:57599"/>
        <dbReference type="ChEBI" id="CHEBI:57666"/>
        <dbReference type="EC" id="5.1.3.9"/>
    </reaction>
</comment>
<name>A0ABZ1BVG7_9FIRM</name>
<dbReference type="NCBIfam" id="NF002231">
    <property type="entry name" value="PRK01130.1"/>
    <property type="match status" value="1"/>
</dbReference>
<proteinExistence type="inferred from homology"/>
<dbReference type="PANTHER" id="PTHR36204">
    <property type="entry name" value="N-ACETYLMANNOSAMINE-6-PHOSPHATE 2-EPIMERASE-RELATED"/>
    <property type="match status" value="1"/>
</dbReference>
<comment type="function">
    <text evidence="2 7">Converts N-acetylmannosamine-6-phosphate (ManNAc-6-P) to N-acetylglucosamine-6-phosphate (GlcNAc-6-P).</text>
</comment>
<dbReference type="InterPro" id="IPR013785">
    <property type="entry name" value="Aldolase_TIM"/>
</dbReference>
<dbReference type="SUPFAM" id="SSF51366">
    <property type="entry name" value="Ribulose-phoshate binding barrel"/>
    <property type="match status" value="1"/>
</dbReference>
<gene>
    <name evidence="7" type="primary">nanE</name>
    <name evidence="8" type="ORF">U7230_11855</name>
</gene>
<accession>A0ABZ1BVG7</accession>
<dbReference type="EMBL" id="CP141615">
    <property type="protein sequence ID" value="WRP16772.1"/>
    <property type="molecule type" value="Genomic_DNA"/>
</dbReference>
<keyword evidence="6 7" id="KW-0119">Carbohydrate metabolism</keyword>
<evidence type="ECO:0000313" key="8">
    <source>
        <dbReference type="EMBL" id="WRP16772.1"/>
    </source>
</evidence>
<dbReference type="Proteomes" id="UP001332192">
    <property type="component" value="Chromosome"/>
</dbReference>
<evidence type="ECO:0000256" key="6">
    <source>
        <dbReference type="ARBA" id="ARBA00023277"/>
    </source>
</evidence>
<dbReference type="Gene3D" id="3.20.20.70">
    <property type="entry name" value="Aldolase class I"/>
    <property type="match status" value="1"/>
</dbReference>
<protein>
    <recommendedName>
        <fullName evidence="7">Putative N-acetylmannosamine-6-phosphate 2-epimerase</fullName>
        <ecNumber evidence="7">5.1.3.9</ecNumber>
    </recommendedName>
    <alternativeName>
        <fullName evidence="7">ManNAc-6-P epimerase</fullName>
    </alternativeName>
</protein>